<protein>
    <recommendedName>
        <fullName evidence="12">Polyamine export protein</fullName>
    </recommendedName>
</protein>
<dbReference type="GO" id="GO:0005886">
    <property type="term" value="C:plasma membrane"/>
    <property type="evidence" value="ECO:0007669"/>
    <property type="project" value="UniProtKB-SubCell"/>
</dbReference>
<dbReference type="Pfam" id="PF03471">
    <property type="entry name" value="CorC_HlyC"/>
    <property type="match status" value="1"/>
</dbReference>
<dbReference type="SMART" id="SM01091">
    <property type="entry name" value="CorC_HlyC"/>
    <property type="match status" value="1"/>
</dbReference>
<evidence type="ECO:0000256" key="4">
    <source>
        <dbReference type="ARBA" id="ARBA00022519"/>
    </source>
</evidence>
<dbReference type="GO" id="GO:0050660">
    <property type="term" value="F:flavin adenine dinucleotide binding"/>
    <property type="evidence" value="ECO:0007669"/>
    <property type="project" value="InterPro"/>
</dbReference>
<evidence type="ECO:0000256" key="15">
    <source>
        <dbReference type="SAM" id="Phobius"/>
    </source>
</evidence>
<comment type="function">
    <text evidence="10">Involved in cadaverine and putrescine tolerance in stationary phase. May facilitate the efflux of both cadaverine and putrescine from the cytoplasm, reducing potentially toxic levels under certain stress conditions.</text>
</comment>
<evidence type="ECO:0000259" key="16">
    <source>
        <dbReference type="PROSITE" id="PS51371"/>
    </source>
</evidence>
<evidence type="ECO:0000259" key="17">
    <source>
        <dbReference type="PROSITE" id="PS51846"/>
    </source>
</evidence>
<dbReference type="Proteomes" id="UP000192761">
    <property type="component" value="Unassembled WGS sequence"/>
</dbReference>
<dbReference type="SUPFAM" id="SSF54631">
    <property type="entry name" value="CBS-domain pair"/>
    <property type="match status" value="1"/>
</dbReference>
<dbReference type="PANTHER" id="PTHR22777">
    <property type="entry name" value="HEMOLYSIN-RELATED"/>
    <property type="match status" value="1"/>
</dbReference>
<reference evidence="18 19" key="1">
    <citation type="submission" date="2017-04" db="EMBL/GenBank/DDBJ databases">
        <authorList>
            <person name="Afonso C.L."/>
            <person name="Miller P.J."/>
            <person name="Scott M.A."/>
            <person name="Spackman E."/>
            <person name="Goraichik I."/>
            <person name="Dimitrov K.M."/>
            <person name="Suarez D.L."/>
            <person name="Swayne D.E."/>
        </authorList>
    </citation>
    <scope>NUCLEOTIDE SEQUENCE [LARGE SCALE GENOMIC DNA]</scope>
    <source>
        <strain evidence="18 19">DSM 23236</strain>
    </source>
</reference>
<evidence type="ECO:0000256" key="9">
    <source>
        <dbReference type="ARBA" id="ARBA00023136"/>
    </source>
</evidence>
<accession>A0A1W1XRE7</accession>
<evidence type="ECO:0000256" key="5">
    <source>
        <dbReference type="ARBA" id="ARBA00022692"/>
    </source>
</evidence>
<organism evidence="18 19">
    <name type="scientific">Andreprevotia lacus DSM 23236</name>
    <dbReference type="NCBI Taxonomy" id="1121001"/>
    <lineage>
        <taxon>Bacteria</taxon>
        <taxon>Pseudomonadati</taxon>
        <taxon>Pseudomonadota</taxon>
        <taxon>Betaproteobacteria</taxon>
        <taxon>Neisseriales</taxon>
        <taxon>Chitinibacteraceae</taxon>
        <taxon>Andreprevotia</taxon>
    </lineage>
</organism>
<dbReference type="PROSITE" id="PS51846">
    <property type="entry name" value="CNNM"/>
    <property type="match status" value="1"/>
</dbReference>
<keyword evidence="19" id="KW-1185">Reference proteome</keyword>
<evidence type="ECO:0000256" key="12">
    <source>
        <dbReference type="ARBA" id="ARBA00039818"/>
    </source>
</evidence>
<evidence type="ECO:0000256" key="11">
    <source>
        <dbReference type="ARBA" id="ARBA00038280"/>
    </source>
</evidence>
<comment type="subcellular location">
    <subcellularLocation>
        <location evidence="1">Cell inner membrane</location>
        <topology evidence="1">Multi-pass membrane protein</topology>
    </subcellularLocation>
</comment>
<dbReference type="InterPro" id="IPR016169">
    <property type="entry name" value="FAD-bd_PCMH_sub2"/>
</dbReference>
<evidence type="ECO:0000256" key="6">
    <source>
        <dbReference type="ARBA" id="ARBA00022737"/>
    </source>
</evidence>
<dbReference type="SUPFAM" id="SSF56176">
    <property type="entry name" value="FAD-binding/transporter-associated domain-like"/>
    <property type="match status" value="1"/>
</dbReference>
<keyword evidence="3" id="KW-1003">Cell membrane</keyword>
<evidence type="ECO:0000256" key="14">
    <source>
        <dbReference type="PROSITE-ProRule" id="PRU01193"/>
    </source>
</evidence>
<comment type="similarity">
    <text evidence="11">Belongs to the UPF0053 family. PaeA subfamily.</text>
</comment>
<keyword evidence="6" id="KW-0677">Repeat</keyword>
<evidence type="ECO:0000313" key="18">
    <source>
        <dbReference type="EMBL" id="SMC26466.1"/>
    </source>
</evidence>
<keyword evidence="8 13" id="KW-0129">CBS domain</keyword>
<dbReference type="Gene3D" id="3.10.580.10">
    <property type="entry name" value="CBS-domain"/>
    <property type="match status" value="1"/>
</dbReference>
<dbReference type="InterPro" id="IPR036318">
    <property type="entry name" value="FAD-bd_PCMH-like_sf"/>
</dbReference>
<dbReference type="PROSITE" id="PS51371">
    <property type="entry name" value="CBS"/>
    <property type="match status" value="1"/>
</dbReference>
<evidence type="ECO:0000256" key="10">
    <source>
        <dbReference type="ARBA" id="ARBA00037177"/>
    </source>
</evidence>
<keyword evidence="2" id="KW-0813">Transport</keyword>
<evidence type="ECO:0000256" key="1">
    <source>
        <dbReference type="ARBA" id="ARBA00004429"/>
    </source>
</evidence>
<feature type="transmembrane region" description="Helical" evidence="15">
    <location>
        <begin position="135"/>
        <end position="157"/>
    </location>
</feature>
<sequence length="435" mass="47256">MSPGQTLLALLLLVLASAFFSIAEISLAAARKFKLHALAEQGNANAARVLALQEKPGDFFTVVQVAVNAVAILGGIVGEAGFTPAVTQTLLAAGLTEPLAGRLGFLVAFLLTITLFIQFADLIPKRLGLLMPERMALLVVRPMLLCALLLRPLVWLFDGIANLCFRLFGLPASRSDAITSEEIVAMVDAGTVAGTVLKEEHRVIENLFELGERWVTSAMTPRDQVVFFALTEAPEAIRAKIVAEPHSKYLLCEAGIDSAFAYLDAKHLLQLLLGEPQADLLTDLRRLAVQPLLAVPDTLSLSELLERFKESGEDFALIVNEYALVVGVITLGDVTGQLMGGLLAPLEDEQIVQRDASSWLIDGITPIEDVMRALSLDALPDEEMYETLAGFLMVQLKRMPRKAEAIDCAGYRFEVVDIDHHRIDQILVTRLPVGG</sequence>
<dbReference type="InterPro" id="IPR046342">
    <property type="entry name" value="CBS_dom_sf"/>
</dbReference>
<evidence type="ECO:0000256" key="3">
    <source>
        <dbReference type="ARBA" id="ARBA00022475"/>
    </source>
</evidence>
<dbReference type="InterPro" id="IPR000644">
    <property type="entry name" value="CBS_dom"/>
</dbReference>
<evidence type="ECO:0000256" key="13">
    <source>
        <dbReference type="PROSITE-ProRule" id="PRU00703"/>
    </source>
</evidence>
<gene>
    <name evidence="18" type="ORF">SAMN02745857_02492</name>
</gene>
<evidence type="ECO:0000313" key="19">
    <source>
        <dbReference type="Proteomes" id="UP000192761"/>
    </source>
</evidence>
<dbReference type="Pfam" id="PF00571">
    <property type="entry name" value="CBS"/>
    <property type="match status" value="1"/>
</dbReference>
<keyword evidence="9 14" id="KW-0472">Membrane</keyword>
<feature type="transmembrane region" description="Helical" evidence="15">
    <location>
        <begin position="103"/>
        <end position="123"/>
    </location>
</feature>
<dbReference type="Gene3D" id="3.30.465.10">
    <property type="match status" value="1"/>
</dbReference>
<evidence type="ECO:0000256" key="7">
    <source>
        <dbReference type="ARBA" id="ARBA00022989"/>
    </source>
</evidence>
<name>A0A1W1XRE7_9NEIS</name>
<evidence type="ECO:0000256" key="2">
    <source>
        <dbReference type="ARBA" id="ARBA00022448"/>
    </source>
</evidence>
<feature type="domain" description="CNNM transmembrane" evidence="17">
    <location>
        <begin position="1"/>
        <end position="200"/>
    </location>
</feature>
<dbReference type="InterPro" id="IPR044751">
    <property type="entry name" value="Ion_transp-like_CBS"/>
</dbReference>
<feature type="domain" description="CBS" evidence="16">
    <location>
        <begin position="288"/>
        <end position="346"/>
    </location>
</feature>
<dbReference type="OrthoDB" id="9797674at2"/>
<dbReference type="RefSeq" id="WP_084091135.1">
    <property type="nucleotide sequence ID" value="NZ_FWXD01000014.1"/>
</dbReference>
<dbReference type="InterPro" id="IPR002550">
    <property type="entry name" value="CNNM"/>
</dbReference>
<dbReference type="PANTHER" id="PTHR22777:SF16">
    <property type="entry name" value="POLYAMINE EXPORT PROTEIN"/>
    <property type="match status" value="1"/>
</dbReference>
<keyword evidence="7 14" id="KW-1133">Transmembrane helix</keyword>
<keyword evidence="5 14" id="KW-0812">Transmembrane</keyword>
<keyword evidence="4" id="KW-0997">Cell inner membrane</keyword>
<proteinExistence type="inferred from homology"/>
<dbReference type="Pfam" id="PF01595">
    <property type="entry name" value="CNNM"/>
    <property type="match status" value="1"/>
</dbReference>
<dbReference type="InterPro" id="IPR005170">
    <property type="entry name" value="Transptr-assoc_dom"/>
</dbReference>
<dbReference type="EMBL" id="FWXD01000014">
    <property type="protein sequence ID" value="SMC26466.1"/>
    <property type="molecule type" value="Genomic_DNA"/>
</dbReference>
<dbReference type="AlphaFoldDB" id="A0A1W1XRE7"/>
<dbReference type="STRING" id="1121001.SAMN02745857_02492"/>
<dbReference type="CDD" id="cd04590">
    <property type="entry name" value="CBS_pair_CorC_HlyC_assoc"/>
    <property type="match status" value="1"/>
</dbReference>
<evidence type="ECO:0000256" key="8">
    <source>
        <dbReference type="ARBA" id="ARBA00023122"/>
    </source>
</evidence>